<sequence length="42" mass="4442">SEPPTSVQGNAGVGDAEDVLVAPPLRKATLWRPRVKGEAICR</sequence>
<dbReference type="AlphaFoldDB" id="A0A392R7P2"/>
<protein>
    <submittedName>
        <fullName evidence="1">Uncharacterized protein</fullName>
    </submittedName>
</protein>
<name>A0A392R7P2_9FABA</name>
<evidence type="ECO:0000313" key="2">
    <source>
        <dbReference type="Proteomes" id="UP000265520"/>
    </source>
</evidence>
<proteinExistence type="predicted"/>
<organism evidence="1 2">
    <name type="scientific">Trifolium medium</name>
    <dbReference type="NCBI Taxonomy" id="97028"/>
    <lineage>
        <taxon>Eukaryota</taxon>
        <taxon>Viridiplantae</taxon>
        <taxon>Streptophyta</taxon>
        <taxon>Embryophyta</taxon>
        <taxon>Tracheophyta</taxon>
        <taxon>Spermatophyta</taxon>
        <taxon>Magnoliopsida</taxon>
        <taxon>eudicotyledons</taxon>
        <taxon>Gunneridae</taxon>
        <taxon>Pentapetalae</taxon>
        <taxon>rosids</taxon>
        <taxon>fabids</taxon>
        <taxon>Fabales</taxon>
        <taxon>Fabaceae</taxon>
        <taxon>Papilionoideae</taxon>
        <taxon>50 kb inversion clade</taxon>
        <taxon>NPAAA clade</taxon>
        <taxon>Hologalegina</taxon>
        <taxon>IRL clade</taxon>
        <taxon>Trifolieae</taxon>
        <taxon>Trifolium</taxon>
    </lineage>
</organism>
<feature type="non-terminal residue" evidence="1">
    <location>
        <position position="1"/>
    </location>
</feature>
<evidence type="ECO:0000313" key="1">
    <source>
        <dbReference type="EMBL" id="MCI32269.1"/>
    </source>
</evidence>
<dbReference type="Proteomes" id="UP000265520">
    <property type="component" value="Unassembled WGS sequence"/>
</dbReference>
<reference evidence="1 2" key="1">
    <citation type="journal article" date="2018" name="Front. Plant Sci.">
        <title>Red Clover (Trifolium pratense) and Zigzag Clover (T. medium) - A Picture of Genomic Similarities and Differences.</title>
        <authorList>
            <person name="Dluhosova J."/>
            <person name="Istvanek J."/>
            <person name="Nedelnik J."/>
            <person name="Repkova J."/>
        </authorList>
    </citation>
    <scope>NUCLEOTIDE SEQUENCE [LARGE SCALE GENOMIC DNA]</scope>
    <source>
        <strain evidence="2">cv. 10/8</strain>
        <tissue evidence="1">Leaf</tissue>
    </source>
</reference>
<accession>A0A392R7P2</accession>
<keyword evidence="2" id="KW-1185">Reference proteome</keyword>
<comment type="caution">
    <text evidence="1">The sequence shown here is derived from an EMBL/GenBank/DDBJ whole genome shotgun (WGS) entry which is preliminary data.</text>
</comment>
<dbReference type="EMBL" id="LXQA010194042">
    <property type="protein sequence ID" value="MCI32269.1"/>
    <property type="molecule type" value="Genomic_DNA"/>
</dbReference>